<evidence type="ECO:0000313" key="3">
    <source>
        <dbReference type="Proteomes" id="UP001151752"/>
    </source>
</evidence>
<feature type="compositionally biased region" description="Basic and acidic residues" evidence="1">
    <location>
        <begin position="1"/>
        <end position="17"/>
    </location>
</feature>
<reference evidence="2" key="2">
    <citation type="journal article" date="2023" name="Int. J. Mol. Sci.">
        <title>De Novo Assembly and Annotation of 11 Diverse Shrub Willow (Salix) Genomes Reveals Novel Gene Organization in Sex-Linked Regions.</title>
        <authorList>
            <person name="Hyden B."/>
            <person name="Feng K."/>
            <person name="Yates T.B."/>
            <person name="Jawdy S."/>
            <person name="Cereghino C."/>
            <person name="Smart L.B."/>
            <person name="Muchero W."/>
        </authorList>
    </citation>
    <scope>NUCLEOTIDE SEQUENCE</scope>
    <source>
        <tissue evidence="2">Shoot tip</tissue>
    </source>
</reference>
<gene>
    <name evidence="2" type="ORF">OIU74_015354</name>
</gene>
<accession>A0A9Q0PXY6</accession>
<organism evidence="2 3">
    <name type="scientific">Salix koriyanagi</name>
    <dbReference type="NCBI Taxonomy" id="2511006"/>
    <lineage>
        <taxon>Eukaryota</taxon>
        <taxon>Viridiplantae</taxon>
        <taxon>Streptophyta</taxon>
        <taxon>Embryophyta</taxon>
        <taxon>Tracheophyta</taxon>
        <taxon>Spermatophyta</taxon>
        <taxon>Magnoliopsida</taxon>
        <taxon>eudicotyledons</taxon>
        <taxon>Gunneridae</taxon>
        <taxon>Pentapetalae</taxon>
        <taxon>rosids</taxon>
        <taxon>fabids</taxon>
        <taxon>Malpighiales</taxon>
        <taxon>Salicaceae</taxon>
        <taxon>Saliceae</taxon>
        <taxon>Salix</taxon>
    </lineage>
</organism>
<evidence type="ECO:0000256" key="1">
    <source>
        <dbReference type="SAM" id="MobiDB-lite"/>
    </source>
</evidence>
<protein>
    <submittedName>
        <fullName evidence="2">Uncharacterized protein</fullName>
    </submittedName>
</protein>
<sequence length="196" mass="21949">MEVKEQNQKRGDEHRIEAPAPDAGAARTCEMVVGNPGHDPEARKELHNLAICDKFFPPGTLPYRAQEVVEIHYNMHRRVYDKNPGKKRLRSVERYVAHDHNGCMVIHVEKSQPSDGVAQDDQESVHELENLREIENMRPEEERPFRRGVHGVANDVVHVGCVVNDGEGAAGGHGEGESEEEDVMHGCEKPEGARPD</sequence>
<feature type="region of interest" description="Disordered" evidence="1">
    <location>
        <begin position="165"/>
        <end position="196"/>
    </location>
</feature>
<dbReference type="Proteomes" id="UP001151752">
    <property type="component" value="Chromosome 3"/>
</dbReference>
<proteinExistence type="predicted"/>
<reference evidence="2" key="1">
    <citation type="submission" date="2022-11" db="EMBL/GenBank/DDBJ databases">
        <authorList>
            <person name="Hyden B.L."/>
            <person name="Feng K."/>
            <person name="Yates T."/>
            <person name="Jawdy S."/>
            <person name="Smart L.B."/>
            <person name="Muchero W."/>
        </authorList>
    </citation>
    <scope>NUCLEOTIDE SEQUENCE</scope>
    <source>
        <tissue evidence="2">Shoot tip</tissue>
    </source>
</reference>
<dbReference type="EMBL" id="JAPFFM010000017">
    <property type="protein sequence ID" value="KAJ6696428.1"/>
    <property type="molecule type" value="Genomic_DNA"/>
</dbReference>
<comment type="caution">
    <text evidence="2">The sequence shown here is derived from an EMBL/GenBank/DDBJ whole genome shotgun (WGS) entry which is preliminary data.</text>
</comment>
<feature type="compositionally biased region" description="Basic and acidic residues" evidence="1">
    <location>
        <begin position="183"/>
        <end position="196"/>
    </location>
</feature>
<feature type="region of interest" description="Disordered" evidence="1">
    <location>
        <begin position="1"/>
        <end position="25"/>
    </location>
</feature>
<evidence type="ECO:0000313" key="2">
    <source>
        <dbReference type="EMBL" id="KAJ6696428.1"/>
    </source>
</evidence>
<keyword evidence="3" id="KW-1185">Reference proteome</keyword>
<dbReference type="AlphaFoldDB" id="A0A9Q0PXY6"/>
<name>A0A9Q0PXY6_9ROSI</name>